<evidence type="ECO:0000313" key="3">
    <source>
        <dbReference type="Proteomes" id="UP001595420"/>
    </source>
</evidence>
<feature type="region of interest" description="Disordered" evidence="1">
    <location>
        <begin position="128"/>
        <end position="177"/>
    </location>
</feature>
<organism evidence="2 3">
    <name type="scientific">Falsiroseomonas tokyonensis</name>
    <dbReference type="NCBI Taxonomy" id="430521"/>
    <lineage>
        <taxon>Bacteria</taxon>
        <taxon>Pseudomonadati</taxon>
        <taxon>Pseudomonadota</taxon>
        <taxon>Alphaproteobacteria</taxon>
        <taxon>Acetobacterales</taxon>
        <taxon>Roseomonadaceae</taxon>
        <taxon>Falsiroseomonas</taxon>
    </lineage>
</organism>
<feature type="compositionally biased region" description="Basic and acidic residues" evidence="1">
    <location>
        <begin position="168"/>
        <end position="177"/>
    </location>
</feature>
<sequence>MSEQTQVIWAVCDRNATQGPRVHQVPSGRTYPLTADIDKPTPMLRSDASIFLRDPAFIVFDENGKEQRSLPQPEAARERVVTDLQQDECVARYDELTLTALRARAAQRPGGAKLDGAPRDQVLEFLIGGNPGTISERGRPAAGASDGESLIDGTLDDDDGQTDGFGLQDKESALAGL</sequence>
<name>A0ABV7BXC3_9PROT</name>
<gene>
    <name evidence="2" type="ORF">ACFOD3_20380</name>
</gene>
<dbReference type="RefSeq" id="WP_216838344.1">
    <property type="nucleotide sequence ID" value="NZ_JAFNJS010000006.1"/>
</dbReference>
<comment type="caution">
    <text evidence="2">The sequence shown here is derived from an EMBL/GenBank/DDBJ whole genome shotgun (WGS) entry which is preliminary data.</text>
</comment>
<accession>A0ABV7BXC3</accession>
<protein>
    <submittedName>
        <fullName evidence="2">Uncharacterized protein</fullName>
    </submittedName>
</protein>
<proteinExistence type="predicted"/>
<evidence type="ECO:0000256" key="1">
    <source>
        <dbReference type="SAM" id="MobiDB-lite"/>
    </source>
</evidence>
<dbReference type="Proteomes" id="UP001595420">
    <property type="component" value="Unassembled WGS sequence"/>
</dbReference>
<keyword evidence="3" id="KW-1185">Reference proteome</keyword>
<evidence type="ECO:0000313" key="2">
    <source>
        <dbReference type="EMBL" id="MFC3002267.1"/>
    </source>
</evidence>
<reference evidence="3" key="1">
    <citation type="journal article" date="2019" name="Int. J. Syst. Evol. Microbiol.">
        <title>The Global Catalogue of Microorganisms (GCM) 10K type strain sequencing project: providing services to taxonomists for standard genome sequencing and annotation.</title>
        <authorList>
            <consortium name="The Broad Institute Genomics Platform"/>
            <consortium name="The Broad Institute Genome Sequencing Center for Infectious Disease"/>
            <person name="Wu L."/>
            <person name="Ma J."/>
        </authorList>
    </citation>
    <scope>NUCLEOTIDE SEQUENCE [LARGE SCALE GENOMIC DNA]</scope>
    <source>
        <strain evidence="3">CGMCC 1.16855</strain>
    </source>
</reference>
<dbReference type="EMBL" id="JBHRSB010000006">
    <property type="protein sequence ID" value="MFC3002267.1"/>
    <property type="molecule type" value="Genomic_DNA"/>
</dbReference>